<organism evidence="7 8">
    <name type="scientific">Saccharothrix mutabilis subsp. mutabilis</name>
    <dbReference type="NCBI Taxonomy" id="66855"/>
    <lineage>
        <taxon>Bacteria</taxon>
        <taxon>Bacillati</taxon>
        <taxon>Actinomycetota</taxon>
        <taxon>Actinomycetes</taxon>
        <taxon>Pseudonocardiales</taxon>
        <taxon>Pseudonocardiaceae</taxon>
        <taxon>Saccharothrix</taxon>
    </lineage>
</organism>
<sequence length="265" mass="29332">MTGPSLRDLDGHNPYALLGVEPKATRAQIVAAHRQQVLLVHPDRPGGSEYETKLLHIAKDVLLDPRRRAEFDATLESGTSTSGTGTSGTGTSGTGTSAWDREDHEDRHEEPAPADSLWESEEVVVGVEPPDRDDRHWDDRAWDDRAWDDRAEPAWDDATWDNTPPRHDPPYWTPQPPPPPQWQPPPYWQPPQWQPRRRAVSALPIVALVLATVCSCAPLGVILGFAALRNPKGTADRVIARIAISIGTISTLLFLYYLSKSATNP</sequence>
<keyword evidence="5" id="KW-0812">Transmembrane</keyword>
<keyword evidence="2" id="KW-0963">Cytoplasm</keyword>
<dbReference type="InterPro" id="IPR036869">
    <property type="entry name" value="J_dom_sf"/>
</dbReference>
<comment type="subcellular location">
    <subcellularLocation>
        <location evidence="1">Cytoplasm</location>
    </subcellularLocation>
</comment>
<evidence type="ECO:0000256" key="4">
    <source>
        <dbReference type="SAM" id="MobiDB-lite"/>
    </source>
</evidence>
<evidence type="ECO:0000313" key="8">
    <source>
        <dbReference type="Proteomes" id="UP001500416"/>
    </source>
</evidence>
<reference evidence="7 8" key="1">
    <citation type="journal article" date="2019" name="Int. J. Syst. Evol. Microbiol.">
        <title>The Global Catalogue of Microorganisms (GCM) 10K type strain sequencing project: providing services to taxonomists for standard genome sequencing and annotation.</title>
        <authorList>
            <consortium name="The Broad Institute Genomics Platform"/>
            <consortium name="The Broad Institute Genome Sequencing Center for Infectious Disease"/>
            <person name="Wu L."/>
            <person name="Ma J."/>
        </authorList>
    </citation>
    <scope>NUCLEOTIDE SEQUENCE [LARGE SCALE GENOMIC DNA]</scope>
    <source>
        <strain evidence="7 8">JCM 3380</strain>
    </source>
</reference>
<dbReference type="Gene3D" id="1.10.287.110">
    <property type="entry name" value="DnaJ domain"/>
    <property type="match status" value="1"/>
</dbReference>
<feature type="region of interest" description="Disordered" evidence="4">
    <location>
        <begin position="72"/>
        <end position="122"/>
    </location>
</feature>
<keyword evidence="8" id="KW-1185">Reference proteome</keyword>
<dbReference type="Pfam" id="PF00226">
    <property type="entry name" value="DnaJ"/>
    <property type="match status" value="1"/>
</dbReference>
<dbReference type="Proteomes" id="UP001500416">
    <property type="component" value="Unassembled WGS sequence"/>
</dbReference>
<accession>A0ABN0UFU1</accession>
<dbReference type="PANTHER" id="PTHR44313">
    <property type="entry name" value="DNAJ HOMOLOG SUBFAMILY C MEMBER 17"/>
    <property type="match status" value="1"/>
</dbReference>
<feature type="transmembrane region" description="Helical" evidence="5">
    <location>
        <begin position="238"/>
        <end position="258"/>
    </location>
</feature>
<proteinExistence type="predicted"/>
<dbReference type="EMBL" id="BAAABU010000017">
    <property type="protein sequence ID" value="GAA0249144.1"/>
    <property type="molecule type" value="Genomic_DNA"/>
</dbReference>
<feature type="compositionally biased region" description="Basic and acidic residues" evidence="4">
    <location>
        <begin position="99"/>
        <end position="111"/>
    </location>
</feature>
<keyword evidence="5" id="KW-0472">Membrane</keyword>
<evidence type="ECO:0000259" key="6">
    <source>
        <dbReference type="PROSITE" id="PS50076"/>
    </source>
</evidence>
<feature type="region of interest" description="Disordered" evidence="4">
    <location>
        <begin position="153"/>
        <end position="181"/>
    </location>
</feature>
<feature type="compositionally biased region" description="Pro residues" evidence="4">
    <location>
        <begin position="171"/>
        <end position="181"/>
    </location>
</feature>
<dbReference type="InterPro" id="IPR001623">
    <property type="entry name" value="DnaJ_domain"/>
</dbReference>
<dbReference type="CDD" id="cd06257">
    <property type="entry name" value="DnaJ"/>
    <property type="match status" value="1"/>
</dbReference>
<evidence type="ECO:0000256" key="1">
    <source>
        <dbReference type="ARBA" id="ARBA00004496"/>
    </source>
</evidence>
<keyword evidence="3" id="KW-0143">Chaperone</keyword>
<dbReference type="SMART" id="SM00271">
    <property type="entry name" value="DnaJ"/>
    <property type="match status" value="1"/>
</dbReference>
<dbReference type="InterPro" id="IPR052094">
    <property type="entry name" value="Pre-mRNA-splicing_ERAD"/>
</dbReference>
<dbReference type="PANTHER" id="PTHR44313:SF1">
    <property type="entry name" value="DNAJ HOMOLOG SUBFAMILY C MEMBER 17"/>
    <property type="match status" value="1"/>
</dbReference>
<dbReference type="PROSITE" id="PS50076">
    <property type="entry name" value="DNAJ_2"/>
    <property type="match status" value="1"/>
</dbReference>
<gene>
    <name evidence="7" type="ORF">GCM10010492_56410</name>
</gene>
<name>A0ABN0UFU1_9PSEU</name>
<feature type="domain" description="J" evidence="6">
    <location>
        <begin position="13"/>
        <end position="75"/>
    </location>
</feature>
<dbReference type="SUPFAM" id="SSF46565">
    <property type="entry name" value="Chaperone J-domain"/>
    <property type="match status" value="1"/>
</dbReference>
<evidence type="ECO:0000313" key="7">
    <source>
        <dbReference type="EMBL" id="GAA0249144.1"/>
    </source>
</evidence>
<comment type="caution">
    <text evidence="7">The sequence shown here is derived from an EMBL/GenBank/DDBJ whole genome shotgun (WGS) entry which is preliminary data.</text>
</comment>
<evidence type="ECO:0000256" key="2">
    <source>
        <dbReference type="ARBA" id="ARBA00022490"/>
    </source>
</evidence>
<protein>
    <recommendedName>
        <fullName evidence="6">J domain-containing protein</fullName>
    </recommendedName>
</protein>
<evidence type="ECO:0000256" key="3">
    <source>
        <dbReference type="ARBA" id="ARBA00023186"/>
    </source>
</evidence>
<evidence type="ECO:0000256" key="5">
    <source>
        <dbReference type="SAM" id="Phobius"/>
    </source>
</evidence>
<feature type="transmembrane region" description="Helical" evidence="5">
    <location>
        <begin position="202"/>
        <end position="226"/>
    </location>
</feature>
<dbReference type="RefSeq" id="WP_343936959.1">
    <property type="nucleotide sequence ID" value="NZ_BAAABU010000017.1"/>
</dbReference>
<keyword evidence="5" id="KW-1133">Transmembrane helix</keyword>